<dbReference type="InterPro" id="IPR050219">
    <property type="entry name" value="DnaG_primase"/>
</dbReference>
<comment type="similarity">
    <text evidence="12">Belongs to the DnaG primase family.</text>
</comment>
<dbReference type="Pfam" id="PF13155">
    <property type="entry name" value="Toprim_2"/>
    <property type="match status" value="1"/>
</dbReference>
<evidence type="ECO:0000256" key="11">
    <source>
        <dbReference type="ARBA" id="ARBA00023163"/>
    </source>
</evidence>
<dbReference type="Gene3D" id="3.90.580.10">
    <property type="entry name" value="Zinc finger, CHC2-type domain"/>
    <property type="match status" value="1"/>
</dbReference>
<accession>A0ABW0FMQ1</accession>
<gene>
    <name evidence="12 14" type="primary">dnaG</name>
    <name evidence="14" type="ORF">ACFPIE_03310</name>
</gene>
<dbReference type="InterPro" id="IPR034151">
    <property type="entry name" value="TOPRIM_DnaG_bac"/>
</dbReference>
<keyword evidence="3 12" id="KW-0808">Transferase</keyword>
<name>A0ABW0FMQ1_9CAUL</name>
<evidence type="ECO:0000256" key="4">
    <source>
        <dbReference type="ARBA" id="ARBA00022695"/>
    </source>
</evidence>
<keyword evidence="15" id="KW-1185">Reference proteome</keyword>
<dbReference type="SMART" id="SM00400">
    <property type="entry name" value="ZnF_CHCC"/>
    <property type="match status" value="1"/>
</dbReference>
<dbReference type="InterPro" id="IPR013264">
    <property type="entry name" value="DNAG_N"/>
</dbReference>
<dbReference type="SUPFAM" id="SSF56731">
    <property type="entry name" value="DNA primase core"/>
    <property type="match status" value="1"/>
</dbReference>
<keyword evidence="7" id="KW-0863">Zinc-finger</keyword>
<organism evidence="14 15">
    <name type="scientific">Brevundimonas staleyi</name>
    <dbReference type="NCBI Taxonomy" id="74326"/>
    <lineage>
        <taxon>Bacteria</taxon>
        <taxon>Pseudomonadati</taxon>
        <taxon>Pseudomonadota</taxon>
        <taxon>Alphaproteobacteria</taxon>
        <taxon>Caulobacterales</taxon>
        <taxon>Caulobacteraceae</taxon>
        <taxon>Brevundimonas</taxon>
    </lineage>
</organism>
<evidence type="ECO:0000256" key="3">
    <source>
        <dbReference type="ARBA" id="ARBA00022679"/>
    </source>
</evidence>
<dbReference type="NCBIfam" id="TIGR01391">
    <property type="entry name" value="dnaG"/>
    <property type="match status" value="1"/>
</dbReference>
<evidence type="ECO:0000256" key="1">
    <source>
        <dbReference type="ARBA" id="ARBA00022478"/>
    </source>
</evidence>
<dbReference type="PROSITE" id="PS50880">
    <property type="entry name" value="TOPRIM"/>
    <property type="match status" value="1"/>
</dbReference>
<dbReference type="PANTHER" id="PTHR30313:SF2">
    <property type="entry name" value="DNA PRIMASE"/>
    <property type="match status" value="1"/>
</dbReference>
<dbReference type="EMBL" id="JBHSLF010000006">
    <property type="protein sequence ID" value="MFC5342927.1"/>
    <property type="molecule type" value="Genomic_DNA"/>
</dbReference>
<feature type="domain" description="Toprim" evidence="13">
    <location>
        <begin position="271"/>
        <end position="352"/>
    </location>
</feature>
<dbReference type="Pfam" id="PF01807">
    <property type="entry name" value="Zn_ribbon_DnaG"/>
    <property type="match status" value="1"/>
</dbReference>
<keyword evidence="1 12" id="KW-0240">DNA-directed RNA polymerase</keyword>
<comment type="caution">
    <text evidence="12">Lacks conserved residue(s) required for the propagation of feature annotation.</text>
</comment>
<reference evidence="15" key="1">
    <citation type="journal article" date="2019" name="Int. J. Syst. Evol. Microbiol.">
        <title>The Global Catalogue of Microorganisms (GCM) 10K type strain sequencing project: providing services to taxonomists for standard genome sequencing and annotation.</title>
        <authorList>
            <consortium name="The Broad Institute Genomics Platform"/>
            <consortium name="The Broad Institute Genome Sequencing Center for Infectious Disease"/>
            <person name="Wu L."/>
            <person name="Ma J."/>
        </authorList>
    </citation>
    <scope>NUCLEOTIDE SEQUENCE [LARGE SCALE GENOMIC DNA]</scope>
    <source>
        <strain evidence="15">JCM 12125</strain>
    </source>
</reference>
<dbReference type="Proteomes" id="UP001596152">
    <property type="component" value="Unassembled WGS sequence"/>
</dbReference>
<keyword evidence="9" id="KW-0460">Magnesium</keyword>
<dbReference type="InterPro" id="IPR006171">
    <property type="entry name" value="TOPRIM_dom"/>
</dbReference>
<keyword evidence="5 12" id="KW-0235">DNA replication</keyword>
<protein>
    <recommendedName>
        <fullName evidence="12">DNA primase</fullName>
        <ecNumber evidence="12">2.7.7.101</ecNumber>
    </recommendedName>
</protein>
<comment type="subunit">
    <text evidence="12">Monomer. Interacts with DnaB.</text>
</comment>
<keyword evidence="4 12" id="KW-0548">Nucleotidyltransferase</keyword>
<dbReference type="InterPro" id="IPR030846">
    <property type="entry name" value="DnaG_bac"/>
</dbReference>
<dbReference type="InterPro" id="IPR037068">
    <property type="entry name" value="DNA_primase_core_N_sf"/>
</dbReference>
<evidence type="ECO:0000313" key="15">
    <source>
        <dbReference type="Proteomes" id="UP001596152"/>
    </source>
</evidence>
<dbReference type="InterPro" id="IPR006295">
    <property type="entry name" value="DNA_primase_DnaG"/>
</dbReference>
<keyword evidence="11 12" id="KW-0804">Transcription</keyword>
<dbReference type="InterPro" id="IPR036977">
    <property type="entry name" value="DNA_primase_Znf_CHC2"/>
</dbReference>
<evidence type="ECO:0000256" key="12">
    <source>
        <dbReference type="HAMAP-Rule" id="MF_00974"/>
    </source>
</evidence>
<evidence type="ECO:0000256" key="5">
    <source>
        <dbReference type="ARBA" id="ARBA00022705"/>
    </source>
</evidence>
<keyword evidence="10 12" id="KW-0238">DNA-binding</keyword>
<evidence type="ECO:0000256" key="2">
    <source>
        <dbReference type="ARBA" id="ARBA00022515"/>
    </source>
</evidence>
<dbReference type="SUPFAM" id="SSF57783">
    <property type="entry name" value="Zinc beta-ribbon"/>
    <property type="match status" value="1"/>
</dbReference>
<comment type="catalytic activity">
    <reaction evidence="12">
        <text>ssDNA + n NTP = ssDNA/pppN(pN)n-1 hybrid + (n-1) diphosphate.</text>
        <dbReference type="EC" id="2.7.7.101"/>
    </reaction>
</comment>
<dbReference type="EC" id="2.7.7.101" evidence="12"/>
<proteinExistence type="inferred from homology"/>
<dbReference type="SMART" id="SM00493">
    <property type="entry name" value="TOPRIM"/>
    <property type="match status" value="1"/>
</dbReference>
<keyword evidence="8" id="KW-0862">Zinc</keyword>
<keyword evidence="6" id="KW-0479">Metal-binding</keyword>
<comment type="function">
    <text evidence="12">RNA polymerase that catalyzes the synthesis of short RNA molecules used as primers for DNA polymerase during DNA replication.</text>
</comment>
<evidence type="ECO:0000256" key="8">
    <source>
        <dbReference type="ARBA" id="ARBA00022833"/>
    </source>
</evidence>
<evidence type="ECO:0000259" key="13">
    <source>
        <dbReference type="PROSITE" id="PS50880"/>
    </source>
</evidence>
<dbReference type="HAMAP" id="MF_00974">
    <property type="entry name" value="DNA_primase_DnaG"/>
    <property type="match status" value="1"/>
</dbReference>
<dbReference type="CDD" id="cd03364">
    <property type="entry name" value="TOPRIM_DnaG_primases"/>
    <property type="match status" value="1"/>
</dbReference>
<evidence type="ECO:0000256" key="7">
    <source>
        <dbReference type="ARBA" id="ARBA00022771"/>
    </source>
</evidence>
<dbReference type="Gene3D" id="3.90.980.10">
    <property type="entry name" value="DNA primase, catalytic core, N-terminal domain"/>
    <property type="match status" value="1"/>
</dbReference>
<evidence type="ECO:0000256" key="6">
    <source>
        <dbReference type="ARBA" id="ARBA00022723"/>
    </source>
</evidence>
<comment type="caution">
    <text evidence="14">The sequence shown here is derived from an EMBL/GenBank/DDBJ whole genome shotgun (WGS) entry which is preliminary data.</text>
</comment>
<evidence type="ECO:0000313" key="14">
    <source>
        <dbReference type="EMBL" id="MFC5342927.1"/>
    </source>
</evidence>
<evidence type="ECO:0000256" key="10">
    <source>
        <dbReference type="ARBA" id="ARBA00023125"/>
    </source>
</evidence>
<evidence type="ECO:0000256" key="9">
    <source>
        <dbReference type="ARBA" id="ARBA00022842"/>
    </source>
</evidence>
<dbReference type="RefSeq" id="WP_374039545.1">
    <property type="nucleotide sequence ID" value="NZ_CP169083.1"/>
</dbReference>
<dbReference type="PANTHER" id="PTHR30313">
    <property type="entry name" value="DNA PRIMASE"/>
    <property type="match status" value="1"/>
</dbReference>
<dbReference type="InterPro" id="IPR002694">
    <property type="entry name" value="Znf_CHC2"/>
</dbReference>
<dbReference type="Gene3D" id="3.40.1360.10">
    <property type="match status" value="1"/>
</dbReference>
<keyword evidence="2 12" id="KW-0639">Primosome</keyword>
<sequence>MSDRQPPMRFDDQFLAELKACLPPSVVIGRTVKLKRRGAEFVGLSPFSQETTPSFTVNDEKGFFHCFSSGKHGDVIAFLQETERLSFPEAVRRLAADAGMALPVVGVRAERLAQRAAELGAWLERAAAWYESELKGPGGGGARAYLARRGLPEDQWARFRLGYAPASSGGVKGHLAGLGARIEDLVEAGLLVAPSSGGPAYDRFRDRIIFPIRDGGGRVISFGGRALEPNGRAKYLNGPETRLFSKGKVLYGLAEARELLLRRRRAGDDDAALVLVEGYLDVIACQRAEVAAVAPMGTALTEAQMEALWRLHPEPVLSFDADAAGRRAVGRAIDQALPLLRPDRTFRFVGLAAGKDPDELYRTQGPGALRDQLAEPRPFAEVLFAQERDREPLDTPEHWAGLRQRLRVAAERIADIDVALAYRADLDARLATLEARAGGGEGAACPSGFAAALAIAAVRHPDWARPYPGTLERSGFGDDRLAPIAEALIHWRETGMDPARRLSEGDGPLAVAAAEAAAATVAAPFLDLRMERGRARNLWRVGYEALVEVTEAEGPRA</sequence>
<dbReference type="Pfam" id="PF08275">
    <property type="entry name" value="DNAG_N"/>
    <property type="match status" value="1"/>
</dbReference>